<dbReference type="Proteomes" id="UP001158986">
    <property type="component" value="Unassembled WGS sequence"/>
</dbReference>
<evidence type="ECO:0000313" key="1">
    <source>
        <dbReference type="EMBL" id="CAH0517088.1"/>
    </source>
</evidence>
<proteinExistence type="predicted"/>
<dbReference type="EMBL" id="CAKLCB010000224">
    <property type="protein sequence ID" value="CAH0517088.1"/>
    <property type="molecule type" value="Genomic_DNA"/>
</dbReference>
<reference evidence="1 2" key="1">
    <citation type="submission" date="2021-11" db="EMBL/GenBank/DDBJ databases">
        <authorList>
            <person name="Islam A."/>
            <person name="Islam S."/>
            <person name="Flora M.S."/>
            <person name="Rahman M."/>
            <person name="Ziaur R.M."/>
            <person name="Epstein J.H."/>
            <person name="Hassan M."/>
            <person name="Klassen M."/>
            <person name="Woodard K."/>
            <person name="Webb A."/>
            <person name="Webby R.J."/>
            <person name="El Zowalaty M.E."/>
        </authorList>
    </citation>
    <scope>NUCLEOTIDE SEQUENCE [LARGE SCALE GENOMIC DNA]</scope>
    <source>
        <strain evidence="1">Pbs1</strain>
    </source>
</reference>
<name>A0ABN8D152_9STRA</name>
<keyword evidence="2" id="KW-1185">Reference proteome</keyword>
<evidence type="ECO:0000313" key="2">
    <source>
        <dbReference type="Proteomes" id="UP001158986"/>
    </source>
</evidence>
<protein>
    <submittedName>
        <fullName evidence="1">Uncharacterized protein</fullName>
    </submittedName>
</protein>
<sequence length="80" mass="9596">MASSQALTFPSYVVRWRCSRYVLHLVTMFIFRSKYHCQEGIFCIRTRIHNSSAYQMLNLGMQKNRFYVLLGFFTLQGRYL</sequence>
<gene>
    <name evidence="1" type="ORF">PBS001_LOCUS3717</name>
</gene>
<organism evidence="1 2">
    <name type="scientific">Peronospora belbahrii</name>
    <dbReference type="NCBI Taxonomy" id="622444"/>
    <lineage>
        <taxon>Eukaryota</taxon>
        <taxon>Sar</taxon>
        <taxon>Stramenopiles</taxon>
        <taxon>Oomycota</taxon>
        <taxon>Peronosporomycetes</taxon>
        <taxon>Peronosporales</taxon>
        <taxon>Peronosporaceae</taxon>
        <taxon>Peronospora</taxon>
    </lineage>
</organism>
<comment type="caution">
    <text evidence="1">The sequence shown here is derived from an EMBL/GenBank/DDBJ whole genome shotgun (WGS) entry which is preliminary data.</text>
</comment>
<accession>A0ABN8D152</accession>